<evidence type="ECO:0000256" key="1">
    <source>
        <dbReference type="SAM" id="Phobius"/>
    </source>
</evidence>
<feature type="transmembrane region" description="Helical" evidence="1">
    <location>
        <begin position="55"/>
        <end position="73"/>
    </location>
</feature>
<dbReference type="EMBL" id="CP037920">
    <property type="protein sequence ID" value="QDT97558.1"/>
    <property type="molecule type" value="Genomic_DNA"/>
</dbReference>
<organism evidence="2 3">
    <name type="scientific">Gimesia aquarii</name>
    <dbReference type="NCBI Taxonomy" id="2527964"/>
    <lineage>
        <taxon>Bacteria</taxon>
        <taxon>Pseudomonadati</taxon>
        <taxon>Planctomycetota</taxon>
        <taxon>Planctomycetia</taxon>
        <taxon>Planctomycetales</taxon>
        <taxon>Planctomycetaceae</taxon>
        <taxon>Gimesia</taxon>
    </lineage>
</organism>
<feature type="transmembrane region" description="Helical" evidence="1">
    <location>
        <begin position="12"/>
        <end position="35"/>
    </location>
</feature>
<keyword evidence="1" id="KW-0812">Transmembrane</keyword>
<evidence type="ECO:0000313" key="2">
    <source>
        <dbReference type="EMBL" id="QDT97558.1"/>
    </source>
</evidence>
<feature type="transmembrane region" description="Helical" evidence="1">
    <location>
        <begin position="85"/>
        <end position="105"/>
    </location>
</feature>
<gene>
    <name evidence="2" type="ORF">V144x_30370</name>
</gene>
<feature type="transmembrane region" description="Helical" evidence="1">
    <location>
        <begin position="125"/>
        <end position="144"/>
    </location>
</feature>
<sequence length="163" mass="17678">MVQSVGTILKGVCVGAFSGLLLGFYICVLTSQNVIQRADYTHPILYENADGRYNTAVILSFVLVFSVVGPFVASASYGRWMRHAIYGLVGCLAIVVAVALIGAAINNEQPFNMLKVAERSFIDAARVYGIPASFVIGPFAGIMIGRYRNKRREADTHQAVTEV</sequence>
<keyword evidence="1" id="KW-0472">Membrane</keyword>
<accession>A0A517VX39</accession>
<proteinExistence type="predicted"/>
<evidence type="ECO:0000313" key="3">
    <source>
        <dbReference type="Proteomes" id="UP000318704"/>
    </source>
</evidence>
<name>A0A517VX39_9PLAN</name>
<reference evidence="2 3" key="1">
    <citation type="submission" date="2019-03" db="EMBL/GenBank/DDBJ databases">
        <title>Deep-cultivation of Planctomycetes and their phenomic and genomic characterization uncovers novel biology.</title>
        <authorList>
            <person name="Wiegand S."/>
            <person name="Jogler M."/>
            <person name="Boedeker C."/>
            <person name="Pinto D."/>
            <person name="Vollmers J."/>
            <person name="Rivas-Marin E."/>
            <person name="Kohn T."/>
            <person name="Peeters S.H."/>
            <person name="Heuer A."/>
            <person name="Rast P."/>
            <person name="Oberbeckmann S."/>
            <person name="Bunk B."/>
            <person name="Jeske O."/>
            <person name="Meyerdierks A."/>
            <person name="Storesund J.E."/>
            <person name="Kallscheuer N."/>
            <person name="Luecker S."/>
            <person name="Lage O.M."/>
            <person name="Pohl T."/>
            <person name="Merkel B.J."/>
            <person name="Hornburger P."/>
            <person name="Mueller R.-W."/>
            <person name="Bruemmer F."/>
            <person name="Labrenz M."/>
            <person name="Spormann A.M."/>
            <person name="Op den Camp H."/>
            <person name="Overmann J."/>
            <person name="Amann R."/>
            <person name="Jetten M.S.M."/>
            <person name="Mascher T."/>
            <person name="Medema M.H."/>
            <person name="Devos D.P."/>
            <person name="Kaster A.-K."/>
            <person name="Ovreas L."/>
            <person name="Rohde M."/>
            <person name="Galperin M.Y."/>
            <person name="Jogler C."/>
        </authorList>
    </citation>
    <scope>NUCLEOTIDE SEQUENCE [LARGE SCALE GENOMIC DNA]</scope>
    <source>
        <strain evidence="2 3">V144</strain>
    </source>
</reference>
<dbReference type="KEGG" id="gaw:V144x_30370"/>
<dbReference type="Proteomes" id="UP000318704">
    <property type="component" value="Chromosome"/>
</dbReference>
<protein>
    <submittedName>
        <fullName evidence="2">Uncharacterized protein</fullName>
    </submittedName>
</protein>
<dbReference type="RefSeq" id="WP_144985895.1">
    <property type="nucleotide sequence ID" value="NZ_CP037920.1"/>
</dbReference>
<dbReference type="AlphaFoldDB" id="A0A517VX39"/>
<keyword evidence="1" id="KW-1133">Transmembrane helix</keyword>